<dbReference type="Pfam" id="PF16868">
    <property type="entry name" value="NMT1_3"/>
    <property type="match status" value="1"/>
</dbReference>
<feature type="transmembrane region" description="Helical" evidence="1">
    <location>
        <begin position="329"/>
        <end position="351"/>
    </location>
</feature>
<dbReference type="InterPro" id="IPR011852">
    <property type="entry name" value="TRAP_TAXI"/>
</dbReference>
<keyword evidence="1" id="KW-1133">Transmembrane helix</keyword>
<keyword evidence="1" id="KW-0812">Transmembrane</keyword>
<accession>A0A1X3GXR3</accession>
<dbReference type="PANTHER" id="PTHR42941:SF1">
    <property type="entry name" value="SLL1037 PROTEIN"/>
    <property type="match status" value="1"/>
</dbReference>
<evidence type="ECO:0000313" key="5">
    <source>
        <dbReference type="Proteomes" id="UP000193884"/>
    </source>
</evidence>
<gene>
    <name evidence="3" type="ORF">BST63_03015</name>
    <name evidence="2" type="ORF">BSZ18_31915</name>
</gene>
<proteinExistence type="predicted"/>
<feature type="transmembrane region" description="Helical" evidence="1">
    <location>
        <begin position="12"/>
        <end position="33"/>
    </location>
</feature>
<evidence type="ECO:0000313" key="4">
    <source>
        <dbReference type="Proteomes" id="UP000193553"/>
    </source>
</evidence>
<dbReference type="EMBL" id="NAFK01000119">
    <property type="protein sequence ID" value="OSJ34748.1"/>
    <property type="molecule type" value="Genomic_DNA"/>
</dbReference>
<dbReference type="SUPFAM" id="SSF53850">
    <property type="entry name" value="Periplasmic binding protein-like II"/>
    <property type="match status" value="1"/>
</dbReference>
<reference evidence="4 5" key="1">
    <citation type="submission" date="2017-03" db="EMBL/GenBank/DDBJ databases">
        <title>Whole genome sequences of fourteen strains of Bradyrhizobium canariense and one strain of Bradyrhizobium japonicum isolated from Lupinus (Papilionoideae: Genisteae) species in Algeria.</title>
        <authorList>
            <person name="Crovadore J."/>
            <person name="Chekireb D."/>
            <person name="Brachmann A."/>
            <person name="Chablais R."/>
            <person name="Cochard B."/>
            <person name="Lefort F."/>
        </authorList>
    </citation>
    <scope>NUCLEOTIDE SEQUENCE [LARGE SCALE GENOMIC DNA]</scope>
    <source>
        <strain evidence="2 4">UBMA195</strain>
        <strain evidence="3 5">UBMAN05</strain>
    </source>
</reference>
<dbReference type="AlphaFoldDB" id="A0A1X3GXR3"/>
<comment type="caution">
    <text evidence="2">The sequence shown here is derived from an EMBL/GenBank/DDBJ whole genome shotgun (WGS) entry which is preliminary data.</text>
</comment>
<dbReference type="RefSeq" id="WP_085351236.1">
    <property type="nucleotide sequence ID" value="NZ_NAEX01000179.1"/>
</dbReference>
<dbReference type="OrthoDB" id="252197at2"/>
<dbReference type="Gene3D" id="3.40.190.10">
    <property type="entry name" value="Periplasmic binding protein-like II"/>
    <property type="match status" value="2"/>
</dbReference>
<evidence type="ECO:0000313" key="3">
    <source>
        <dbReference type="EMBL" id="OSJ34748.1"/>
    </source>
</evidence>
<dbReference type="Proteomes" id="UP000193884">
    <property type="component" value="Unassembled WGS sequence"/>
</dbReference>
<name>A0A1X3GXR3_9BRAD</name>
<dbReference type="EMBL" id="NAFI01000187">
    <property type="protein sequence ID" value="OSJ03158.1"/>
    <property type="molecule type" value="Genomic_DNA"/>
</dbReference>
<evidence type="ECO:0000256" key="1">
    <source>
        <dbReference type="SAM" id="Phobius"/>
    </source>
</evidence>
<dbReference type="PANTHER" id="PTHR42941">
    <property type="entry name" value="SLL1037 PROTEIN"/>
    <property type="match status" value="1"/>
</dbReference>
<evidence type="ECO:0000313" key="2">
    <source>
        <dbReference type="EMBL" id="OSJ03158.1"/>
    </source>
</evidence>
<protein>
    <submittedName>
        <fullName evidence="2">C4-dicarboxylate ABC transporter substrate-binding protein</fullName>
    </submittedName>
</protein>
<keyword evidence="1" id="KW-0472">Membrane</keyword>
<dbReference type="Proteomes" id="UP000193553">
    <property type="component" value="Unassembled WGS sequence"/>
</dbReference>
<sequence length="447" mass="47864">MVPAKMPIWLRSFIVASAVVLVVGAGLFGYHWYSRPTTLTIAVGSLDGEAARLVSALASRLAVVNAPVRLRMVETTNAVDAAEQFAAEKVELAVVRGDVGDLSQAQAIVVLAHAVVLLVAPPGSSITEIAGLKRTSVGVIGGEMNRKVVDVLSDEYGLGRANVTFRNLQPADARRALDAKEVRAILIVVPLAEKYLALLRGLFLQTPKTAPVLLPVEAAGAIAEKQRAYESFDVPKGTLRGSPPVPSEDLTTLRVSFYVVAQKQLSAEVAGSLADALMKARRDLLGELPILSQMTAPSTDSDAFLPVHHGAAAFYNGTQQSFLDEWGNAIFLAPMIFGGLISILAAAWKFLQVRDPSKDERGLDLLYALGARIRRTEAEAELSDIEVEIDRVLQGQRAKAAAGDENALDVTTLNVAAHRLQSLIHDRRILLSANGHEQALGQPVDRT</sequence>
<organism evidence="2 4">
    <name type="scientific">Bradyrhizobium canariense</name>
    <dbReference type="NCBI Taxonomy" id="255045"/>
    <lineage>
        <taxon>Bacteria</taxon>
        <taxon>Pseudomonadati</taxon>
        <taxon>Pseudomonadota</taxon>
        <taxon>Alphaproteobacteria</taxon>
        <taxon>Hyphomicrobiales</taxon>
        <taxon>Nitrobacteraceae</taxon>
        <taxon>Bradyrhizobium</taxon>
    </lineage>
</organism>
<keyword evidence="5" id="KW-1185">Reference proteome</keyword>